<dbReference type="Proteomes" id="UP000762676">
    <property type="component" value="Unassembled WGS sequence"/>
</dbReference>
<dbReference type="SUPFAM" id="SSF46689">
    <property type="entry name" value="Homeodomain-like"/>
    <property type="match status" value="1"/>
</dbReference>
<accession>A0AAV4IIG1</accession>
<comment type="subcellular location">
    <subcellularLocation>
        <location evidence="1 5 6">Nucleus</location>
    </subcellularLocation>
</comment>
<dbReference type="PROSITE" id="PS50071">
    <property type="entry name" value="HOMEOBOX_2"/>
    <property type="match status" value="1"/>
</dbReference>
<evidence type="ECO:0000259" key="10">
    <source>
        <dbReference type="PROSITE" id="PS50071"/>
    </source>
</evidence>
<dbReference type="PROSITE" id="PS00465">
    <property type="entry name" value="POU_2"/>
    <property type="match status" value="1"/>
</dbReference>
<dbReference type="SUPFAM" id="SSF47413">
    <property type="entry name" value="lambda repressor-like DNA-binding domains"/>
    <property type="match status" value="1"/>
</dbReference>
<dbReference type="EMBL" id="BMAT01006319">
    <property type="protein sequence ID" value="GFS10139.1"/>
    <property type="molecule type" value="Genomic_DNA"/>
</dbReference>
<dbReference type="SMART" id="SM00352">
    <property type="entry name" value="POU"/>
    <property type="match status" value="1"/>
</dbReference>
<name>A0AAV4IIG1_9GAST</name>
<feature type="compositionally biased region" description="Low complexity" evidence="9">
    <location>
        <begin position="363"/>
        <end position="379"/>
    </location>
</feature>
<keyword evidence="8" id="KW-0175">Coiled coil</keyword>
<feature type="compositionally biased region" description="Low complexity" evidence="9">
    <location>
        <begin position="552"/>
        <end position="589"/>
    </location>
</feature>
<evidence type="ECO:0000256" key="2">
    <source>
        <dbReference type="ARBA" id="ARBA00023125"/>
    </source>
</evidence>
<feature type="region of interest" description="Disordered" evidence="9">
    <location>
        <begin position="640"/>
        <end position="685"/>
    </location>
</feature>
<dbReference type="PANTHER" id="PTHR11636:SF76">
    <property type="entry name" value="PROTEIN NUBBIN"/>
    <property type="match status" value="1"/>
</dbReference>
<feature type="compositionally biased region" description="Low complexity" evidence="9">
    <location>
        <begin position="644"/>
        <end position="657"/>
    </location>
</feature>
<evidence type="ECO:0000313" key="12">
    <source>
        <dbReference type="EMBL" id="GFS10139.1"/>
    </source>
</evidence>
<protein>
    <recommendedName>
        <fullName evidence="7">POU domain protein</fullName>
    </recommendedName>
</protein>
<dbReference type="Pfam" id="PF00157">
    <property type="entry name" value="Pou"/>
    <property type="match status" value="1"/>
</dbReference>
<dbReference type="InterPro" id="IPR000327">
    <property type="entry name" value="POU_dom"/>
</dbReference>
<sequence length="791" mass="82817">MSEVWPRDAKMEEGRHVESSHSAAAAAGVTASSQVTGHQLPTLLQQQLGGALTGLTMPTSAAAGIIVQNQFGQQAVIPVSSGVSLPSTGLALSPQDLQQLVLQSQLQQQLQKAGPPTTTISSNNNNNSSSSSAQQQQQQQQLQQQLQLAQLLSLGEPKDPKSLLLGGGLGPTVTPAITAPRSSSTASSSQVTVPVSVPELLKLNPAAPSIANSLQSPASASPLQSTALSASLAQMLGAQTVSMLQGNQVQQFLLVSPSQLGQIAASTQLVAAAGQPQTVQPPQLQPQPAVPAPTPPQLLVPSQTRLPLLSANSLSLLAQPNTTSTTSAPSAGPPPLLHHQAAHHQQHHNYYQPNSPLRGSDHSLSPSTSPRTSPRNVSPGLVSELEEGMNIDLEELEMFAKTFKRRRIELGFTQGDVGLAMGKLYGNDFSQTTISRFEALNLSFKNMCKLKPLLQKWLKDADAMSYNSSPLSPGGVGGEGGIGRRRKKRTSIDTSIRVALEKSFLGNPKPTSDDITLIADSLNMEKEVIRVWFCNRRQKEKRINPPSNSYGQQQHSTPQVQVQVQTVRPSASSPAIPASSSSIPTPAVTRLDGGAAAGLLLGATTVDQQEQLSQLLKQHQQHQQKQISLQKQIQEKLAQVAEASSSSSSSSNSSLLLGQHQRMEQDPPDSPTTPLLPSHSTAAAAANHHQSLLENGIMLGAAASSSSDHDPSALGGSGVAISTPATADSISGINVFPAGLLPAAHTDSDVTLHSTSSLTSSATSSQNGLVLPLTPLILAPSSPTKSSPVHQ</sequence>
<proteinExistence type="inferred from homology"/>
<dbReference type="PRINTS" id="PR00028">
    <property type="entry name" value="POUDOMAIN"/>
</dbReference>
<feature type="region of interest" description="Disordered" evidence="9">
    <location>
        <begin position="274"/>
        <end position="300"/>
    </location>
</feature>
<dbReference type="PROSITE" id="PS00027">
    <property type="entry name" value="HOMEOBOX_1"/>
    <property type="match status" value="1"/>
</dbReference>
<dbReference type="PROSITE" id="PS00035">
    <property type="entry name" value="POU_1"/>
    <property type="match status" value="1"/>
</dbReference>
<comment type="similarity">
    <text evidence="7">Belongs to the POU transcription factor family.</text>
</comment>
<dbReference type="PANTHER" id="PTHR11636">
    <property type="entry name" value="POU DOMAIN"/>
    <property type="match status" value="1"/>
</dbReference>
<feature type="domain" description="Homeobox" evidence="10">
    <location>
        <begin position="483"/>
        <end position="543"/>
    </location>
</feature>
<keyword evidence="2 5" id="KW-0238">DNA-binding</keyword>
<feature type="DNA-binding region" description="Homeobox" evidence="5">
    <location>
        <begin position="485"/>
        <end position="544"/>
    </location>
</feature>
<evidence type="ECO:0000256" key="3">
    <source>
        <dbReference type="ARBA" id="ARBA00023155"/>
    </source>
</evidence>
<feature type="region of interest" description="Disordered" evidence="9">
    <location>
        <begin position="320"/>
        <end position="381"/>
    </location>
</feature>
<feature type="domain" description="POU-specific" evidence="11">
    <location>
        <begin position="388"/>
        <end position="462"/>
    </location>
</feature>
<keyword evidence="4 5" id="KW-0539">Nucleus</keyword>
<evidence type="ECO:0000256" key="9">
    <source>
        <dbReference type="SAM" id="MobiDB-lite"/>
    </source>
</evidence>
<feature type="compositionally biased region" description="Low complexity" evidence="9">
    <location>
        <begin position="672"/>
        <end position="685"/>
    </location>
</feature>
<dbReference type="InterPro" id="IPR050255">
    <property type="entry name" value="POU_domain_TF"/>
</dbReference>
<dbReference type="CDD" id="cd00086">
    <property type="entry name" value="homeodomain"/>
    <property type="match status" value="1"/>
</dbReference>
<keyword evidence="13" id="KW-1185">Reference proteome</keyword>
<keyword evidence="7" id="KW-0804">Transcription</keyword>
<reference evidence="12 13" key="1">
    <citation type="journal article" date="2021" name="Elife">
        <title>Chloroplast acquisition without the gene transfer in kleptoplastic sea slugs, Plakobranchus ocellatus.</title>
        <authorList>
            <person name="Maeda T."/>
            <person name="Takahashi S."/>
            <person name="Yoshida T."/>
            <person name="Shimamura S."/>
            <person name="Takaki Y."/>
            <person name="Nagai Y."/>
            <person name="Toyoda A."/>
            <person name="Suzuki Y."/>
            <person name="Arimoto A."/>
            <person name="Ishii H."/>
            <person name="Satoh N."/>
            <person name="Nishiyama T."/>
            <person name="Hasebe M."/>
            <person name="Maruyama T."/>
            <person name="Minagawa J."/>
            <person name="Obokata J."/>
            <person name="Shigenobu S."/>
        </authorList>
    </citation>
    <scope>NUCLEOTIDE SEQUENCE [LARGE SCALE GENOMIC DNA]</scope>
</reference>
<dbReference type="GO" id="GO:0000981">
    <property type="term" value="F:DNA-binding transcription factor activity, RNA polymerase II-specific"/>
    <property type="evidence" value="ECO:0007669"/>
    <property type="project" value="InterPro"/>
</dbReference>
<evidence type="ECO:0000256" key="1">
    <source>
        <dbReference type="ARBA" id="ARBA00004123"/>
    </source>
</evidence>
<dbReference type="InterPro" id="IPR013847">
    <property type="entry name" value="POU"/>
</dbReference>
<dbReference type="GO" id="GO:0000978">
    <property type="term" value="F:RNA polymerase II cis-regulatory region sequence-specific DNA binding"/>
    <property type="evidence" value="ECO:0007669"/>
    <property type="project" value="TreeGrafter"/>
</dbReference>
<dbReference type="InterPro" id="IPR010982">
    <property type="entry name" value="Lambda_DNA-bd_dom_sf"/>
</dbReference>
<dbReference type="AlphaFoldDB" id="A0AAV4IIG1"/>
<evidence type="ECO:0000256" key="7">
    <source>
        <dbReference type="RuleBase" id="RU361194"/>
    </source>
</evidence>
<feature type="compositionally biased region" description="Low complexity" evidence="9">
    <location>
        <begin position="121"/>
        <end position="140"/>
    </location>
</feature>
<evidence type="ECO:0000256" key="4">
    <source>
        <dbReference type="ARBA" id="ARBA00023242"/>
    </source>
</evidence>
<dbReference type="SMART" id="SM00389">
    <property type="entry name" value="HOX"/>
    <property type="match status" value="1"/>
</dbReference>
<feature type="compositionally biased region" description="Low complexity" evidence="9">
    <location>
        <begin position="320"/>
        <end position="330"/>
    </location>
</feature>
<dbReference type="Gene3D" id="1.10.10.60">
    <property type="entry name" value="Homeodomain-like"/>
    <property type="match status" value="1"/>
</dbReference>
<gene>
    <name evidence="12" type="ORF">ElyMa_003054200</name>
</gene>
<dbReference type="InterPro" id="IPR001356">
    <property type="entry name" value="HD"/>
</dbReference>
<keyword evidence="3 5" id="KW-0371">Homeobox</keyword>
<dbReference type="PROSITE" id="PS51179">
    <property type="entry name" value="POU_3"/>
    <property type="match status" value="1"/>
</dbReference>
<evidence type="ECO:0000313" key="13">
    <source>
        <dbReference type="Proteomes" id="UP000762676"/>
    </source>
</evidence>
<feature type="region of interest" description="Disordered" evidence="9">
    <location>
        <begin position="541"/>
        <end position="589"/>
    </location>
</feature>
<dbReference type="InterPro" id="IPR017970">
    <property type="entry name" value="Homeobox_CS"/>
</dbReference>
<dbReference type="GO" id="GO:0005634">
    <property type="term" value="C:nucleus"/>
    <property type="evidence" value="ECO:0007669"/>
    <property type="project" value="UniProtKB-SubCell"/>
</dbReference>
<feature type="coiled-coil region" evidence="8">
    <location>
        <begin position="605"/>
        <end position="632"/>
    </location>
</feature>
<feature type="region of interest" description="Disordered" evidence="9">
    <location>
        <begin position="107"/>
        <end position="140"/>
    </location>
</feature>
<feature type="compositionally biased region" description="Pro residues" evidence="9">
    <location>
        <begin position="283"/>
        <end position="298"/>
    </location>
</feature>
<dbReference type="InterPro" id="IPR009057">
    <property type="entry name" value="Homeodomain-like_sf"/>
</dbReference>
<evidence type="ECO:0000256" key="8">
    <source>
        <dbReference type="SAM" id="Coils"/>
    </source>
</evidence>
<dbReference type="FunFam" id="1.10.260.40:FF:000001">
    <property type="entry name" value="POU domain protein"/>
    <property type="match status" value="1"/>
</dbReference>
<organism evidence="12 13">
    <name type="scientific">Elysia marginata</name>
    <dbReference type="NCBI Taxonomy" id="1093978"/>
    <lineage>
        <taxon>Eukaryota</taxon>
        <taxon>Metazoa</taxon>
        <taxon>Spiralia</taxon>
        <taxon>Lophotrochozoa</taxon>
        <taxon>Mollusca</taxon>
        <taxon>Gastropoda</taxon>
        <taxon>Heterobranchia</taxon>
        <taxon>Euthyneura</taxon>
        <taxon>Panpulmonata</taxon>
        <taxon>Sacoglossa</taxon>
        <taxon>Placobranchoidea</taxon>
        <taxon>Plakobranchidae</taxon>
        <taxon>Elysia</taxon>
    </lineage>
</organism>
<comment type="caution">
    <text evidence="12">The sequence shown here is derived from an EMBL/GenBank/DDBJ whole genome shotgun (WGS) entry which is preliminary data.</text>
</comment>
<dbReference type="Gene3D" id="1.10.260.40">
    <property type="entry name" value="lambda repressor-like DNA-binding domains"/>
    <property type="match status" value="1"/>
</dbReference>
<feature type="region of interest" description="Disordered" evidence="9">
    <location>
        <begin position="469"/>
        <end position="488"/>
    </location>
</feature>
<evidence type="ECO:0000256" key="5">
    <source>
        <dbReference type="PROSITE-ProRule" id="PRU00108"/>
    </source>
</evidence>
<evidence type="ECO:0000259" key="11">
    <source>
        <dbReference type="PROSITE" id="PS51179"/>
    </source>
</evidence>
<dbReference type="Pfam" id="PF00046">
    <property type="entry name" value="Homeodomain"/>
    <property type="match status" value="1"/>
</dbReference>
<evidence type="ECO:0000256" key="6">
    <source>
        <dbReference type="RuleBase" id="RU000682"/>
    </source>
</evidence>